<accession>Q2KCU4</accession>
<dbReference type="KEGG" id="ret:RHE_CH00523"/>
<organism evidence="2 3">
    <name type="scientific">Rhizobium etli (strain ATCC 51251 / DSM 11541 / JCM 21823 / NBRC 15573 / CFN 42)</name>
    <dbReference type="NCBI Taxonomy" id="347834"/>
    <lineage>
        <taxon>Bacteria</taxon>
        <taxon>Pseudomonadati</taxon>
        <taxon>Pseudomonadota</taxon>
        <taxon>Alphaproteobacteria</taxon>
        <taxon>Hyphomicrobiales</taxon>
        <taxon>Rhizobiaceae</taxon>
        <taxon>Rhizobium/Agrobacterium group</taxon>
        <taxon>Rhizobium</taxon>
    </lineage>
</organism>
<keyword evidence="3" id="KW-1185">Reference proteome</keyword>
<reference evidence="2 3" key="1">
    <citation type="journal article" date="2006" name="Proc. Natl. Acad. Sci. U.S.A.">
        <title>The partitioned Rhizobium etli genome: genetic and metabolic redundancy in seven interacting replicons.</title>
        <authorList>
            <person name="Gonzalez V."/>
            <person name="Santamaria R.I."/>
            <person name="Bustos P."/>
            <person name="Hernandez-Gonzalez I."/>
            <person name="Medrano-Soto A."/>
            <person name="Moreno-Hagelsieb G."/>
            <person name="Janga S.C."/>
            <person name="Ramirez M.A."/>
            <person name="Jimenez-Jacinto V."/>
            <person name="Collado-Vides J."/>
            <person name="Davila G."/>
        </authorList>
    </citation>
    <scope>NUCLEOTIDE SEQUENCE [LARGE SCALE GENOMIC DNA]</scope>
    <source>
        <strain evidence="3">ATCC 51251 / DSM 11541 / JCM 21823 / NBRC 15573 / CFN 42</strain>
    </source>
</reference>
<dbReference type="HOGENOM" id="CLU_2510335_0_0_5"/>
<feature type="region of interest" description="Disordered" evidence="1">
    <location>
        <begin position="1"/>
        <end position="36"/>
    </location>
</feature>
<evidence type="ECO:0000313" key="2">
    <source>
        <dbReference type="EMBL" id="ABC89342.1"/>
    </source>
</evidence>
<dbReference type="Proteomes" id="UP000001936">
    <property type="component" value="Chromosome"/>
</dbReference>
<name>Q2KCU4_RHIEC</name>
<sequence length="85" mass="9176">MPAGSDRGRAPARSSDAPFRTAPQSRGPPEFQFREPSCPIHHFAADKTKYGELTQAANSSIAELSRGDLAGRLAATLNKWLKRPG</sequence>
<dbReference type="EMBL" id="CP000133">
    <property type="protein sequence ID" value="ABC89342.1"/>
    <property type="molecule type" value="Genomic_DNA"/>
</dbReference>
<proteinExistence type="predicted"/>
<evidence type="ECO:0000256" key="1">
    <source>
        <dbReference type="SAM" id="MobiDB-lite"/>
    </source>
</evidence>
<dbReference type="AlphaFoldDB" id="Q2KCU4"/>
<gene>
    <name evidence="2" type="ordered locus">RHE_CH00523</name>
</gene>
<evidence type="ECO:0000313" key="3">
    <source>
        <dbReference type="Proteomes" id="UP000001936"/>
    </source>
</evidence>
<protein>
    <submittedName>
        <fullName evidence="2">Hypothetical conserved protein</fullName>
    </submittedName>
</protein>